<feature type="compositionally biased region" description="Acidic residues" evidence="4">
    <location>
        <begin position="299"/>
        <end position="313"/>
    </location>
</feature>
<dbReference type="Gene3D" id="1.25.40.10">
    <property type="entry name" value="Tetratricopeptide repeat domain"/>
    <property type="match status" value="1"/>
</dbReference>
<keyword evidence="6" id="KW-1185">Reference proteome</keyword>
<dbReference type="RefSeq" id="XP_051364755.1">
    <property type="nucleotide sequence ID" value="XM_051503807.1"/>
</dbReference>
<evidence type="ECO:0000256" key="4">
    <source>
        <dbReference type="SAM" id="MobiDB-lite"/>
    </source>
</evidence>
<gene>
    <name evidence="5" type="ORF">J7T54_001775</name>
</gene>
<dbReference type="OrthoDB" id="297219at2759"/>
<sequence>MVAMSDQDDDRLTVPKFSSITSSKPEATTSDKSLTRHGASTVPKFSSFKLAEKSARDAAHSTDRRHKHDDERRRHHKDERREHHDEERKKRSHRHPERDRDHGDAKRRRHERPAADVQAGQGWLSSQRSRGPEERHHASLPASDSHGSSNTPHKPSSTSSQTFFFDTKGDPLIRKYGGIERAKIPDYRRWGAGKVLGTAGRLVIHREGARDLFSLRMPGDGFSSEREGLRSKRLRLQPPVTLRARKRTANAETEEGFLPVGGYIPPRKHVQDVDSEGEEQVNYRSIEGKAKTKPLADSEASEESELEDEEEAPPLDRTEPLKLRSIELRRQVKEHPDNISAWIELVNHQDVLLRAGQVFSHEGSRDEAHSYTEIKVSMLESALGNTSTARDRARILNMLMREGVKVWPPKTAAKKWSEVQHEEEHDLLLWKAHVEFEMSNIATFHFDRIRDMLTTRLHQAANRSEPGLARRNNYIEAIYVFLILTRFIFDAGFRELAVAAWQGLMEMTCFRPSHAANLDEARAAFQDFWDSEVARFGEPDSEGWKNYAAGKGDLEPPEPAQAQDESKPVKLGDVYKRWAMLERSQAAKARMPARTLDEDTGDDPFRVIMFSDIQPVLFFIPSTVLPQVRTYLLDAFLIFCGLPPALSSNEWPQDPWQDAFLSGARAALGVKSSWETEENDGMNEGTRKSPNFGTANLCAVPSADLLTSNETWYSFLRSVASSATLNTDWSQRGTMQAIQGLGLGASAPYVLALGAANPETNLKKLAKGMLKQYPTDAALYNLYAVIEQAQGNNDTAVKVLSSAAAMFKDMYKPRSLLLWRTWAWIELEAGNKMLAIKRLCSFADENLRQAPDAPFSASGSDLLKARQAIASIELGSDAVSVELAQTQAEGLALLAYLTADGCTEPTSLAQGNISAAMASVDEATRDFRLRGAVTQAAHEATLQFAAKLLYLHARKGPFRRAFIREQLIKFLDLCPRNTVLLSLLEWCDSSLRVIDDTRTLLHDKILIPPHDCHNSRVFAIEHEQNRGNVNTTCSAFEQAVSSDAAKSSVQLWVSYIRFCHSQKELRAKARDTFYRALRDCPWSKDVMMEAFGTLVQDMDSHELRSVYNTMMEKGLRVHVDLEEFQGRHDVPKERKR</sequence>
<feature type="compositionally biased region" description="Basic and acidic residues" evidence="4">
    <location>
        <begin position="286"/>
        <end position="296"/>
    </location>
</feature>
<evidence type="ECO:0000313" key="5">
    <source>
        <dbReference type="EMBL" id="KAI6783899.1"/>
    </source>
</evidence>
<dbReference type="Proteomes" id="UP001055219">
    <property type="component" value="Unassembled WGS sequence"/>
</dbReference>
<dbReference type="SUPFAM" id="SSF48452">
    <property type="entry name" value="TPR-like"/>
    <property type="match status" value="1"/>
</dbReference>
<keyword evidence="3" id="KW-0539">Nucleus</keyword>
<dbReference type="GO" id="GO:0031048">
    <property type="term" value="P:regulatory ncRNA-mediated heterochromatin formation"/>
    <property type="evidence" value="ECO:0007669"/>
    <property type="project" value="TreeGrafter"/>
</dbReference>
<dbReference type="PANTHER" id="PTHR13471">
    <property type="entry name" value="TETRATRICOPEPTIDE-LIKE HELICAL"/>
    <property type="match status" value="1"/>
</dbReference>
<protein>
    <recommendedName>
        <fullName evidence="7">DUF1740-domain-containing protein</fullName>
    </recommendedName>
</protein>
<feature type="compositionally biased region" description="Low complexity" evidence="4">
    <location>
        <begin position="156"/>
        <end position="165"/>
    </location>
</feature>
<proteinExistence type="inferred from homology"/>
<evidence type="ECO:0000256" key="1">
    <source>
        <dbReference type="ARBA" id="ARBA00004123"/>
    </source>
</evidence>
<comment type="caution">
    <text evidence="5">The sequence shown here is derived from an EMBL/GenBank/DDBJ whole genome shotgun (WGS) entry which is preliminary data.</text>
</comment>
<dbReference type="GeneID" id="75828292"/>
<reference evidence="5" key="2">
    <citation type="submission" date="2022-07" db="EMBL/GenBank/DDBJ databases">
        <authorList>
            <person name="Goncalves M.F.M."/>
            <person name="Hilario S."/>
            <person name="Van De Peer Y."/>
            <person name="Esteves A.C."/>
            <person name="Alves A."/>
        </authorList>
    </citation>
    <scope>NUCLEOTIDE SEQUENCE</scope>
    <source>
        <strain evidence="5">MUM 19.33</strain>
    </source>
</reference>
<organism evidence="5 6">
    <name type="scientific">Emericellopsis cladophorae</name>
    <dbReference type="NCBI Taxonomy" id="2686198"/>
    <lineage>
        <taxon>Eukaryota</taxon>
        <taxon>Fungi</taxon>
        <taxon>Dikarya</taxon>
        <taxon>Ascomycota</taxon>
        <taxon>Pezizomycotina</taxon>
        <taxon>Sordariomycetes</taxon>
        <taxon>Hypocreomycetidae</taxon>
        <taxon>Hypocreales</taxon>
        <taxon>Bionectriaceae</taxon>
        <taxon>Emericellopsis</taxon>
    </lineage>
</organism>
<dbReference type="GO" id="GO:1902369">
    <property type="term" value="P:negative regulation of RNA catabolic process"/>
    <property type="evidence" value="ECO:0007669"/>
    <property type="project" value="TreeGrafter"/>
</dbReference>
<name>A0A9P9Y6M6_9HYPO</name>
<feature type="region of interest" description="Disordered" evidence="4">
    <location>
        <begin position="272"/>
        <end position="320"/>
    </location>
</feature>
<dbReference type="InterPro" id="IPR013633">
    <property type="entry name" value="NRDE-2"/>
</dbReference>
<evidence type="ECO:0000256" key="3">
    <source>
        <dbReference type="ARBA" id="ARBA00023242"/>
    </source>
</evidence>
<dbReference type="EMBL" id="JAGIXG020000006">
    <property type="protein sequence ID" value="KAI6783899.1"/>
    <property type="molecule type" value="Genomic_DNA"/>
</dbReference>
<comment type="similarity">
    <text evidence="2">Belongs to the NRDE2 family.</text>
</comment>
<evidence type="ECO:0000256" key="2">
    <source>
        <dbReference type="ARBA" id="ARBA00009265"/>
    </source>
</evidence>
<feature type="compositionally biased region" description="Basic and acidic residues" evidence="4">
    <location>
        <begin position="79"/>
        <end position="89"/>
    </location>
</feature>
<feature type="region of interest" description="Disordered" evidence="4">
    <location>
        <begin position="1"/>
        <end position="165"/>
    </location>
</feature>
<dbReference type="AlphaFoldDB" id="A0A9P9Y6M6"/>
<reference evidence="5" key="1">
    <citation type="journal article" date="2021" name="J Fungi (Basel)">
        <title>Genomic and Metabolomic Analyses of the Marine Fungus Emericellopsis cladophorae: Insights into Saltwater Adaptability Mechanisms and Its Biosynthetic Potential.</title>
        <authorList>
            <person name="Goncalves M.F.M."/>
            <person name="Hilario S."/>
            <person name="Van de Peer Y."/>
            <person name="Esteves A.C."/>
            <person name="Alves A."/>
        </authorList>
    </citation>
    <scope>NUCLEOTIDE SEQUENCE</scope>
    <source>
        <strain evidence="5">MUM 19.33</strain>
    </source>
</reference>
<feature type="region of interest" description="Disordered" evidence="4">
    <location>
        <begin position="547"/>
        <end position="567"/>
    </location>
</feature>
<dbReference type="PANTHER" id="PTHR13471:SF0">
    <property type="entry name" value="NUCLEAR EXOSOME REGULATOR NRDE2"/>
    <property type="match status" value="1"/>
</dbReference>
<evidence type="ECO:0000313" key="6">
    <source>
        <dbReference type="Proteomes" id="UP001055219"/>
    </source>
</evidence>
<feature type="compositionally biased region" description="Polar residues" evidence="4">
    <location>
        <begin position="145"/>
        <end position="155"/>
    </location>
</feature>
<dbReference type="GO" id="GO:0071013">
    <property type="term" value="C:catalytic step 2 spliceosome"/>
    <property type="evidence" value="ECO:0007669"/>
    <property type="project" value="TreeGrafter"/>
</dbReference>
<accession>A0A9P9Y6M6</accession>
<dbReference type="Pfam" id="PF08424">
    <property type="entry name" value="NRDE-2"/>
    <property type="match status" value="1"/>
</dbReference>
<comment type="subcellular location">
    <subcellularLocation>
        <location evidence="1">Nucleus</location>
    </subcellularLocation>
</comment>
<dbReference type="InterPro" id="IPR011990">
    <property type="entry name" value="TPR-like_helical_dom_sf"/>
</dbReference>
<feature type="compositionally biased region" description="Polar residues" evidence="4">
    <location>
        <begin position="16"/>
        <end position="32"/>
    </location>
</feature>
<feature type="compositionally biased region" description="Basic and acidic residues" evidence="4">
    <location>
        <begin position="50"/>
        <end position="72"/>
    </location>
</feature>
<evidence type="ECO:0008006" key="7">
    <source>
        <dbReference type="Google" id="ProtNLM"/>
    </source>
</evidence>